<keyword evidence="10" id="KW-1185">Reference proteome</keyword>
<dbReference type="InterPro" id="IPR006671">
    <property type="entry name" value="Cyclin_N"/>
</dbReference>
<dbReference type="OrthoDB" id="10266018at2759"/>
<dbReference type="SMART" id="SM00356">
    <property type="entry name" value="ZnF_C3H1"/>
    <property type="match status" value="1"/>
</dbReference>
<dbReference type="Pfam" id="PF16899">
    <property type="entry name" value="Cyclin_C_2"/>
    <property type="match status" value="1"/>
</dbReference>
<dbReference type="Proteomes" id="UP000276991">
    <property type="component" value="Unassembled WGS sequence"/>
</dbReference>
<dbReference type="InterPro" id="IPR013763">
    <property type="entry name" value="Cyclin-like_dom"/>
</dbReference>
<proteinExistence type="inferred from homology"/>
<sequence length="582" mass="67799">MHHSMIRCKFFARGNCRNGEACPFVHILQPEIVGLQQSNARNVDMQRERRRRPTGQTGFNAYQLNEHFQPFSQHFDTSRYKWVSPLLREREEAKSKMIQSQNNVNKGDKNIIPNRKSATEASDTDLFPDNRKAEVVLDKTKSESLVDEDDVCRESNGFTYDDCNNLMQQLYSKMEDLTIEQIKQFAEDEFEHGKVPTIPPPKEFCFYLRDVWCAESEEIIKELQFIMVTVIESNSLWGLYIAWVDVEVMSNESWTVNYAMKWQETSGKVHTGLYNLEQWILDKQDILRMRGEDMKCITEEEYTKLMIFFCNFIHAIGMDSQQPHKTRMQVIATACVYFRRFYARRSLKDIDPFLLAPTSLFLASKVEEHGMMSHNKLIQATNNALKRWPFIQQDLMIRVQHIQEAEFFLLEILDCCLIVYHPYRPLNQLMAEMGKEHKDLDTISSYAWKICNDCTRTDLSLMYPPHQIAIACILIASVWTNRDRELKNWFAELAVDFEKVLEIQKIIINLYSVWKTFDEKEQLVAILQKIPRPNPGPQSSGATMMQSHSHGGLQVNNVNVHQGVTMGPPPMPPVGNIKFETH</sequence>
<protein>
    <recommendedName>
        <fullName evidence="8">C3H1-type domain-containing protein</fullName>
    </recommendedName>
</protein>
<feature type="domain" description="C3H1-type" evidence="8">
    <location>
        <begin position="7"/>
        <end position="29"/>
    </location>
</feature>
<evidence type="ECO:0000256" key="5">
    <source>
        <dbReference type="ARBA" id="ARBA00023127"/>
    </source>
</evidence>
<feature type="zinc finger region" description="C3H1-type" evidence="6">
    <location>
        <begin position="7"/>
        <end position="29"/>
    </location>
</feature>
<evidence type="ECO:0000256" key="7">
    <source>
        <dbReference type="RuleBase" id="RU000383"/>
    </source>
</evidence>
<dbReference type="PANTHER" id="PTHR10026">
    <property type="entry name" value="CYCLIN"/>
    <property type="match status" value="1"/>
</dbReference>
<comment type="similarity">
    <text evidence="1">Belongs to the cyclin family. Cyclin C subfamily.</text>
</comment>
<evidence type="ECO:0000256" key="2">
    <source>
        <dbReference type="ARBA" id="ARBA00022723"/>
    </source>
</evidence>
<dbReference type="EMBL" id="UPTC01001509">
    <property type="protein sequence ID" value="VBB32042.1"/>
    <property type="molecule type" value="Genomic_DNA"/>
</dbReference>
<dbReference type="GO" id="GO:0016538">
    <property type="term" value="F:cyclin-dependent protein serine/threonine kinase regulator activity"/>
    <property type="evidence" value="ECO:0007669"/>
    <property type="project" value="InterPro"/>
</dbReference>
<dbReference type="Gene3D" id="1.10.472.10">
    <property type="entry name" value="Cyclin-like"/>
    <property type="match status" value="2"/>
</dbReference>
<dbReference type="InterPro" id="IPR031658">
    <property type="entry name" value="Cyclin_C_2"/>
</dbReference>
<dbReference type="SMART" id="SM00385">
    <property type="entry name" value="CYCLIN"/>
    <property type="match status" value="2"/>
</dbReference>
<accession>A0A498SPX0</accession>
<organism evidence="9 10">
    <name type="scientific">Acanthocheilonema viteae</name>
    <name type="common">Filarial nematode worm</name>
    <name type="synonym">Dipetalonema viteae</name>
    <dbReference type="NCBI Taxonomy" id="6277"/>
    <lineage>
        <taxon>Eukaryota</taxon>
        <taxon>Metazoa</taxon>
        <taxon>Ecdysozoa</taxon>
        <taxon>Nematoda</taxon>
        <taxon>Chromadorea</taxon>
        <taxon>Rhabditida</taxon>
        <taxon>Spirurina</taxon>
        <taxon>Spiruromorpha</taxon>
        <taxon>Filarioidea</taxon>
        <taxon>Onchocercidae</taxon>
        <taxon>Acanthocheilonema</taxon>
    </lineage>
</organism>
<dbReference type="InterPro" id="IPR036855">
    <property type="entry name" value="Znf_CCCH_sf"/>
</dbReference>
<evidence type="ECO:0000256" key="6">
    <source>
        <dbReference type="PROSITE-ProRule" id="PRU00723"/>
    </source>
</evidence>
<evidence type="ECO:0000256" key="1">
    <source>
        <dbReference type="ARBA" id="ARBA00008638"/>
    </source>
</evidence>
<dbReference type="GO" id="GO:0008270">
    <property type="term" value="F:zinc ion binding"/>
    <property type="evidence" value="ECO:0007669"/>
    <property type="project" value="UniProtKB-KW"/>
</dbReference>
<dbReference type="CDD" id="cd20513">
    <property type="entry name" value="CYCLIN_CCNC_rpt1"/>
    <property type="match status" value="1"/>
</dbReference>
<evidence type="ECO:0000259" key="8">
    <source>
        <dbReference type="PROSITE" id="PS50103"/>
    </source>
</evidence>
<dbReference type="SUPFAM" id="SSF90229">
    <property type="entry name" value="CCCH zinc finger"/>
    <property type="match status" value="1"/>
</dbReference>
<evidence type="ECO:0000313" key="10">
    <source>
        <dbReference type="Proteomes" id="UP000276991"/>
    </source>
</evidence>
<dbReference type="PROSITE" id="PS50103">
    <property type="entry name" value="ZF_C3H1"/>
    <property type="match status" value="1"/>
</dbReference>
<dbReference type="InterPro" id="IPR036915">
    <property type="entry name" value="Cyclin-like_sf"/>
</dbReference>
<dbReference type="InterPro" id="IPR000571">
    <property type="entry name" value="Znf_CCCH"/>
</dbReference>
<dbReference type="GO" id="GO:0006357">
    <property type="term" value="P:regulation of transcription by RNA polymerase II"/>
    <property type="evidence" value="ECO:0007669"/>
    <property type="project" value="InterPro"/>
</dbReference>
<dbReference type="STRING" id="6277.A0A498SPX0"/>
<dbReference type="Gene3D" id="4.10.1000.10">
    <property type="entry name" value="Zinc finger, CCCH-type"/>
    <property type="match status" value="1"/>
</dbReference>
<dbReference type="InterPro" id="IPR043198">
    <property type="entry name" value="Cyclin/Ssn8"/>
</dbReference>
<keyword evidence="3 6" id="KW-0863">Zinc-finger</keyword>
<keyword evidence="2 6" id="KW-0479">Metal-binding</keyword>
<name>A0A498SPX0_ACAVI</name>
<gene>
    <name evidence="9" type="ORF">NAV_LOCUS6833</name>
</gene>
<keyword evidence="4 6" id="KW-0862">Zinc</keyword>
<evidence type="ECO:0000256" key="3">
    <source>
        <dbReference type="ARBA" id="ARBA00022771"/>
    </source>
</evidence>
<evidence type="ECO:0000256" key="4">
    <source>
        <dbReference type="ARBA" id="ARBA00022833"/>
    </source>
</evidence>
<reference evidence="9" key="1">
    <citation type="submission" date="2018-08" db="EMBL/GenBank/DDBJ databases">
        <authorList>
            <person name="Laetsch R D."/>
            <person name="Stevens L."/>
            <person name="Kumar S."/>
            <person name="Blaxter L. M."/>
        </authorList>
    </citation>
    <scope>NUCLEOTIDE SEQUENCE [LARGE SCALE GENOMIC DNA]</scope>
</reference>
<dbReference type="SUPFAM" id="SSF47954">
    <property type="entry name" value="Cyclin-like"/>
    <property type="match status" value="2"/>
</dbReference>
<dbReference type="CDD" id="cd20514">
    <property type="entry name" value="CYCLIN_CCNC_rpt2"/>
    <property type="match status" value="1"/>
</dbReference>
<dbReference type="AlphaFoldDB" id="A0A498SPX0"/>
<keyword evidence="5 7" id="KW-0195">Cyclin</keyword>
<dbReference type="Pfam" id="PF18345">
    <property type="entry name" value="zf_CCCH_4"/>
    <property type="match status" value="1"/>
</dbReference>
<dbReference type="Pfam" id="PF00134">
    <property type="entry name" value="Cyclin_N"/>
    <property type="match status" value="1"/>
</dbReference>
<evidence type="ECO:0000313" key="9">
    <source>
        <dbReference type="EMBL" id="VBB32042.1"/>
    </source>
</evidence>